<keyword evidence="15" id="KW-1185">Reference proteome</keyword>
<dbReference type="NCBIfam" id="TIGR01279">
    <property type="entry name" value="DPOR_bchN"/>
    <property type="match status" value="1"/>
</dbReference>
<feature type="non-terminal residue" evidence="14">
    <location>
        <position position="410"/>
    </location>
</feature>
<dbReference type="Gene3D" id="3.40.50.1980">
    <property type="entry name" value="Nitrogenase molybdenum iron protein domain"/>
    <property type="match status" value="3"/>
</dbReference>
<dbReference type="OrthoDB" id="64at2759"/>
<evidence type="ECO:0000256" key="5">
    <source>
        <dbReference type="ARBA" id="ARBA00022640"/>
    </source>
</evidence>
<keyword evidence="2" id="KW-0004">4Fe-4S</keyword>
<comment type="caution">
    <text evidence="14">The sequence shown here is derived from an EMBL/GenBank/DDBJ whole genome shotgun (WGS) entry which is preliminary data.</text>
</comment>
<keyword evidence="11" id="KW-0411">Iron-sulfur</keyword>
<keyword evidence="9" id="KW-0560">Oxidoreductase</keyword>
<dbReference type="GO" id="GO:0009507">
    <property type="term" value="C:chloroplast"/>
    <property type="evidence" value="ECO:0007669"/>
    <property type="project" value="UniProtKB-SubCell"/>
</dbReference>
<evidence type="ECO:0000313" key="15">
    <source>
        <dbReference type="Proteomes" id="UP001055712"/>
    </source>
</evidence>
<reference evidence="14" key="1">
    <citation type="journal article" date="2019" name="Plant J.">
        <title>Chlorella vulgaris genome assembly and annotation reveals the molecular basis for metabolic acclimation to high light conditions.</title>
        <authorList>
            <person name="Cecchin M."/>
            <person name="Marcolungo L."/>
            <person name="Rossato M."/>
            <person name="Girolomoni L."/>
            <person name="Cosentino E."/>
            <person name="Cuine S."/>
            <person name="Li-Beisson Y."/>
            <person name="Delledonne M."/>
            <person name="Ballottari M."/>
        </authorList>
    </citation>
    <scope>NUCLEOTIDE SEQUENCE</scope>
    <source>
        <strain evidence="14">211/11P</strain>
    </source>
</reference>
<feature type="domain" description="Nitrogenase/oxidoreductase component 1" evidence="13">
    <location>
        <begin position="12"/>
        <end position="405"/>
    </location>
</feature>
<organism evidence="14 15">
    <name type="scientific">Chlorella vulgaris</name>
    <name type="common">Green alga</name>
    <dbReference type="NCBI Taxonomy" id="3077"/>
    <lineage>
        <taxon>Eukaryota</taxon>
        <taxon>Viridiplantae</taxon>
        <taxon>Chlorophyta</taxon>
        <taxon>core chlorophytes</taxon>
        <taxon>Trebouxiophyceae</taxon>
        <taxon>Chlorellales</taxon>
        <taxon>Chlorellaceae</taxon>
        <taxon>Chlorella clade</taxon>
        <taxon>Chlorella</taxon>
    </lineage>
</organism>
<dbReference type="PIRSF" id="PIRSF000162">
    <property type="entry name" value="P_chlorophyll_rd"/>
    <property type="match status" value="1"/>
</dbReference>
<evidence type="ECO:0000256" key="3">
    <source>
        <dbReference type="ARBA" id="ARBA00022528"/>
    </source>
</evidence>
<evidence type="ECO:0000256" key="9">
    <source>
        <dbReference type="ARBA" id="ARBA00023002"/>
    </source>
</evidence>
<dbReference type="GO" id="GO:0051539">
    <property type="term" value="F:4 iron, 4 sulfur cluster binding"/>
    <property type="evidence" value="ECO:0007669"/>
    <property type="project" value="UniProtKB-KW"/>
</dbReference>
<feature type="non-terminal residue" evidence="14">
    <location>
        <position position="1"/>
    </location>
</feature>
<evidence type="ECO:0000259" key="13">
    <source>
        <dbReference type="Pfam" id="PF00148"/>
    </source>
</evidence>
<evidence type="ECO:0000256" key="7">
    <source>
        <dbReference type="ARBA" id="ARBA00022741"/>
    </source>
</evidence>
<dbReference type="PANTHER" id="PTHR39429:SF3">
    <property type="entry name" value="LIGHT-INDEPENDENT PROTOCHLOROPHYLLIDE REDUCTASE SUBUNIT N"/>
    <property type="match status" value="1"/>
</dbReference>
<dbReference type="InterPro" id="IPR005970">
    <property type="entry name" value="Protochl_reductN"/>
</dbReference>
<dbReference type="GO" id="GO:0016730">
    <property type="term" value="F:oxidoreductase activity, acting on iron-sulfur proteins as donors"/>
    <property type="evidence" value="ECO:0007669"/>
    <property type="project" value="InterPro"/>
</dbReference>
<evidence type="ECO:0000256" key="10">
    <source>
        <dbReference type="ARBA" id="ARBA00023004"/>
    </source>
</evidence>
<keyword evidence="10" id="KW-0408">Iron</keyword>
<keyword evidence="5 14" id="KW-0934">Plastid</keyword>
<dbReference type="PANTHER" id="PTHR39429">
    <property type="entry name" value="LIGHT-INDEPENDENT PROTOCHLOROPHYLLIDE REDUCTASE SUBUNIT N"/>
    <property type="match status" value="1"/>
</dbReference>
<dbReference type="Proteomes" id="UP001055712">
    <property type="component" value="Unassembled WGS sequence"/>
</dbReference>
<keyword evidence="12" id="KW-0149">Chlorophyll biosynthesis</keyword>
<evidence type="ECO:0000256" key="1">
    <source>
        <dbReference type="ARBA" id="ARBA00004229"/>
    </source>
</evidence>
<dbReference type="SUPFAM" id="SSF53807">
    <property type="entry name" value="Helical backbone' metal receptor"/>
    <property type="match status" value="1"/>
</dbReference>
<reference evidence="14" key="2">
    <citation type="submission" date="2020-11" db="EMBL/GenBank/DDBJ databases">
        <authorList>
            <person name="Cecchin M."/>
            <person name="Marcolungo L."/>
            <person name="Rossato M."/>
            <person name="Girolomoni L."/>
            <person name="Cosentino E."/>
            <person name="Cuine S."/>
            <person name="Li-Beisson Y."/>
            <person name="Delledonne M."/>
            <person name="Ballottari M."/>
        </authorList>
    </citation>
    <scope>NUCLEOTIDE SEQUENCE</scope>
    <source>
        <strain evidence="14">211/11P</strain>
        <tissue evidence="14">Whole cell</tissue>
    </source>
</reference>
<evidence type="ECO:0000256" key="11">
    <source>
        <dbReference type="ARBA" id="ARBA00023014"/>
    </source>
</evidence>
<dbReference type="InterPro" id="IPR000510">
    <property type="entry name" value="Nase/OxRdtase_comp1"/>
</dbReference>
<evidence type="ECO:0000256" key="8">
    <source>
        <dbReference type="ARBA" id="ARBA00022840"/>
    </source>
</evidence>
<proteinExistence type="inferred from homology"/>
<keyword evidence="3 14" id="KW-0150">Chloroplast</keyword>
<keyword evidence="6" id="KW-0479">Metal-binding</keyword>
<dbReference type="AlphaFoldDB" id="A0A9D4TEL3"/>
<dbReference type="GO" id="GO:0046872">
    <property type="term" value="F:metal ion binding"/>
    <property type="evidence" value="ECO:0007669"/>
    <property type="project" value="UniProtKB-KW"/>
</dbReference>
<dbReference type="InterPro" id="IPR050293">
    <property type="entry name" value="LIPOR_BchN/ChlN"/>
</dbReference>
<dbReference type="GO" id="GO:0005524">
    <property type="term" value="F:ATP binding"/>
    <property type="evidence" value="ECO:0007669"/>
    <property type="project" value="UniProtKB-KW"/>
</dbReference>
<protein>
    <recommendedName>
        <fullName evidence="13">Nitrogenase/oxidoreductase component 1 domain-containing protein</fullName>
    </recommendedName>
</protein>
<keyword evidence="8" id="KW-0067">ATP-binding</keyword>
<keyword evidence="4" id="KW-0602">Photosynthesis</keyword>
<dbReference type="CDD" id="cd01979">
    <property type="entry name" value="Pchlide_reductase_N"/>
    <property type="match status" value="1"/>
</dbReference>
<geneLocation type="chloroplast" evidence="14"/>
<evidence type="ECO:0000256" key="2">
    <source>
        <dbReference type="ARBA" id="ARBA00022485"/>
    </source>
</evidence>
<sequence length="410" mass="46545">FECETGNYHTFCPISCVAWLYQKIEDSFFLVIGTKTCGYFLQNALGVMIFAEPRYAMAELEEADISAQLNDYKELKRLCLQIKQDRNPSVIVWIGTCTTEIIKMDLEGMAPRLEAEIQTPIVVARANGLDYAFTQGEDTVLAAMVQRCPSNAPEQNQIEKKSLVLFGSLPTNVATQLNLELERCGIQVAGWLPSQRYADLPVLNQNVYVCGINPFLSRTATTLMRRRKCKLISAPFPIGPDGTRAWLEKICSVFNVAPINLIERERLIWDSLEDYIALLRGKSVFFMGDNLLEISLARFLVRCGMIVYEIGIPYLDKRFQSAELQLLEKTCSEMNVAMPRIVEKPDNYNQIQRIRELQPDLAITGMAHANPLEARGINTKWSVEFTFAQIHGFTNARDILELVTRPLRRN</sequence>
<accession>A0A9D4TEL3</accession>
<dbReference type="GO" id="GO:0015995">
    <property type="term" value="P:chlorophyll biosynthetic process"/>
    <property type="evidence" value="ECO:0007669"/>
    <property type="project" value="UniProtKB-KW"/>
</dbReference>
<comment type="subcellular location">
    <subcellularLocation>
        <location evidence="1">Plastid</location>
        <location evidence="1">Chloroplast</location>
    </subcellularLocation>
</comment>
<evidence type="ECO:0000313" key="14">
    <source>
        <dbReference type="EMBL" id="KAI3423554.1"/>
    </source>
</evidence>
<keyword evidence="7" id="KW-0547">Nucleotide-binding</keyword>
<dbReference type="Pfam" id="PF00148">
    <property type="entry name" value="Oxidored_nitro"/>
    <property type="match status" value="1"/>
</dbReference>
<evidence type="ECO:0000256" key="4">
    <source>
        <dbReference type="ARBA" id="ARBA00022531"/>
    </source>
</evidence>
<dbReference type="NCBIfam" id="NF002768">
    <property type="entry name" value="PRK02842.1"/>
    <property type="match status" value="1"/>
</dbReference>
<gene>
    <name evidence="14" type="ORF">D9Q98_010736</name>
</gene>
<evidence type="ECO:0000256" key="6">
    <source>
        <dbReference type="ARBA" id="ARBA00022723"/>
    </source>
</evidence>
<name>A0A9D4TEL3_CHLVU</name>
<evidence type="ECO:0000256" key="12">
    <source>
        <dbReference type="ARBA" id="ARBA00023171"/>
    </source>
</evidence>
<dbReference type="EMBL" id="SIDB01000017">
    <property type="protein sequence ID" value="KAI3423554.1"/>
    <property type="molecule type" value="Genomic_DNA"/>
</dbReference>
<dbReference type="HAMAP" id="MF_00352">
    <property type="entry name" value="ChlN_BchN"/>
    <property type="match status" value="1"/>
</dbReference>
<dbReference type="GO" id="GO:0019685">
    <property type="term" value="P:photosynthesis, dark reaction"/>
    <property type="evidence" value="ECO:0007669"/>
    <property type="project" value="InterPro"/>
</dbReference>